<name>X1KGY5_9ZZZZ</name>
<reference evidence="1" key="1">
    <citation type="journal article" date="2014" name="Front. Microbiol.">
        <title>High frequency of phylogenetically diverse reductive dehalogenase-homologous genes in deep subseafloor sedimentary metagenomes.</title>
        <authorList>
            <person name="Kawai M."/>
            <person name="Futagami T."/>
            <person name="Toyoda A."/>
            <person name="Takaki Y."/>
            <person name="Nishi S."/>
            <person name="Hori S."/>
            <person name="Arai W."/>
            <person name="Tsubouchi T."/>
            <person name="Morono Y."/>
            <person name="Uchiyama I."/>
            <person name="Ito T."/>
            <person name="Fujiyama A."/>
            <person name="Inagaki F."/>
            <person name="Takami H."/>
        </authorList>
    </citation>
    <scope>NUCLEOTIDE SEQUENCE</scope>
    <source>
        <strain evidence="1">Expedition CK06-06</strain>
    </source>
</reference>
<organism evidence="1">
    <name type="scientific">marine sediment metagenome</name>
    <dbReference type="NCBI Taxonomy" id="412755"/>
    <lineage>
        <taxon>unclassified sequences</taxon>
        <taxon>metagenomes</taxon>
        <taxon>ecological metagenomes</taxon>
    </lineage>
</organism>
<sequence>IFVGKRPRGAVKDKIVVGIGLPQISKNNQLCVRAYFAIK</sequence>
<accession>X1KGY5</accession>
<comment type="caution">
    <text evidence="1">The sequence shown here is derived from an EMBL/GenBank/DDBJ whole genome shotgun (WGS) entry which is preliminary data.</text>
</comment>
<proteinExistence type="predicted"/>
<feature type="non-terminal residue" evidence="1">
    <location>
        <position position="1"/>
    </location>
</feature>
<gene>
    <name evidence="1" type="ORF">S06H3_06452</name>
</gene>
<evidence type="ECO:0000313" key="1">
    <source>
        <dbReference type="EMBL" id="GAH92885.1"/>
    </source>
</evidence>
<protein>
    <submittedName>
        <fullName evidence="1">Uncharacterized protein</fullName>
    </submittedName>
</protein>
<dbReference type="AlphaFoldDB" id="X1KGY5"/>
<dbReference type="EMBL" id="BARV01002508">
    <property type="protein sequence ID" value="GAH92885.1"/>
    <property type="molecule type" value="Genomic_DNA"/>
</dbReference>